<dbReference type="Proteomes" id="UP001062846">
    <property type="component" value="Chromosome 2"/>
</dbReference>
<evidence type="ECO:0000313" key="1">
    <source>
        <dbReference type="EMBL" id="KAI8568093.1"/>
    </source>
</evidence>
<proteinExistence type="predicted"/>
<organism evidence="1 2">
    <name type="scientific">Rhododendron molle</name>
    <name type="common">Chinese azalea</name>
    <name type="synonym">Azalea mollis</name>
    <dbReference type="NCBI Taxonomy" id="49168"/>
    <lineage>
        <taxon>Eukaryota</taxon>
        <taxon>Viridiplantae</taxon>
        <taxon>Streptophyta</taxon>
        <taxon>Embryophyta</taxon>
        <taxon>Tracheophyta</taxon>
        <taxon>Spermatophyta</taxon>
        <taxon>Magnoliopsida</taxon>
        <taxon>eudicotyledons</taxon>
        <taxon>Gunneridae</taxon>
        <taxon>Pentapetalae</taxon>
        <taxon>asterids</taxon>
        <taxon>Ericales</taxon>
        <taxon>Ericaceae</taxon>
        <taxon>Ericoideae</taxon>
        <taxon>Rhodoreae</taxon>
        <taxon>Rhododendron</taxon>
    </lineage>
</organism>
<comment type="caution">
    <text evidence="1">The sequence shown here is derived from an EMBL/GenBank/DDBJ whole genome shotgun (WGS) entry which is preliminary data.</text>
</comment>
<sequence length="136" mass="14975">MQKEEEKAIFRAGLIGTINGKRHLLVEQKLPPFVDAFHQYVTDRVRSVRKWSGVEWSAVGASIILPCTWAGFNSLASQLTVGSPGEVSKRSKRSFQSNSFIVEIGYAVKIPLKSKSISLALQGAKAEKRSRNDGEA</sequence>
<name>A0ACC0PTI3_RHOML</name>
<dbReference type="EMBL" id="CM046389">
    <property type="protein sequence ID" value="KAI8568093.1"/>
    <property type="molecule type" value="Genomic_DNA"/>
</dbReference>
<gene>
    <name evidence="1" type="ORF">RHMOL_Rhmol02G0170600</name>
</gene>
<evidence type="ECO:0000313" key="2">
    <source>
        <dbReference type="Proteomes" id="UP001062846"/>
    </source>
</evidence>
<reference evidence="1" key="1">
    <citation type="submission" date="2022-02" db="EMBL/GenBank/DDBJ databases">
        <title>Plant Genome Project.</title>
        <authorList>
            <person name="Zhang R.-G."/>
        </authorList>
    </citation>
    <scope>NUCLEOTIDE SEQUENCE</scope>
    <source>
        <strain evidence="1">AT1</strain>
    </source>
</reference>
<keyword evidence="2" id="KW-1185">Reference proteome</keyword>
<protein>
    <submittedName>
        <fullName evidence="1">Uncharacterized protein</fullName>
    </submittedName>
</protein>
<accession>A0ACC0PTI3</accession>